<gene>
    <name evidence="1" type="ORF">SAMN06295933_0256</name>
</gene>
<name>A0A1X7C370_9BACT</name>
<accession>A0A1X7C370</accession>
<proteinExistence type="predicted"/>
<dbReference type="AlphaFoldDB" id="A0A1X7C370"/>
<organism evidence="1 2">
    <name type="scientific">Desulfovibrio gilichinskyi</name>
    <dbReference type="NCBI Taxonomy" id="1519643"/>
    <lineage>
        <taxon>Bacteria</taxon>
        <taxon>Pseudomonadati</taxon>
        <taxon>Thermodesulfobacteriota</taxon>
        <taxon>Desulfovibrionia</taxon>
        <taxon>Desulfovibrionales</taxon>
        <taxon>Desulfovibrionaceae</taxon>
        <taxon>Desulfovibrio</taxon>
    </lineage>
</organism>
<dbReference type="RefSeq" id="WP_085097173.1">
    <property type="nucleotide sequence ID" value="NZ_FWZU01000001.1"/>
</dbReference>
<sequence length="110" mass="12546">MKDEELFPSTDRATNFERCLVTIIAEAINSKNLKHVLVADQAFPERKGAGPGWRRVRNGAKEEAPRKMPVRDMFAMAEVLGLNFIQLCAEAEFKIKNGWHYTKDDTSLKH</sequence>
<evidence type="ECO:0000313" key="1">
    <source>
        <dbReference type="EMBL" id="SME89220.1"/>
    </source>
</evidence>
<evidence type="ECO:0000313" key="2">
    <source>
        <dbReference type="Proteomes" id="UP000192906"/>
    </source>
</evidence>
<reference evidence="2" key="1">
    <citation type="submission" date="2017-04" db="EMBL/GenBank/DDBJ databases">
        <authorList>
            <person name="Varghese N."/>
            <person name="Submissions S."/>
        </authorList>
    </citation>
    <scope>NUCLEOTIDE SEQUENCE [LARGE SCALE GENOMIC DNA]</scope>
    <source>
        <strain evidence="2">K3S</strain>
    </source>
</reference>
<dbReference type="Proteomes" id="UP000192906">
    <property type="component" value="Unassembled WGS sequence"/>
</dbReference>
<protein>
    <submittedName>
        <fullName evidence="1">Uncharacterized protein</fullName>
    </submittedName>
</protein>
<keyword evidence="2" id="KW-1185">Reference proteome</keyword>
<dbReference type="EMBL" id="FWZU01000001">
    <property type="protein sequence ID" value="SME89220.1"/>
    <property type="molecule type" value="Genomic_DNA"/>
</dbReference>